<feature type="compositionally biased region" description="Pro residues" evidence="1">
    <location>
        <begin position="1"/>
        <end position="10"/>
    </location>
</feature>
<dbReference type="GO" id="GO:0009408">
    <property type="term" value="P:response to heat"/>
    <property type="evidence" value="ECO:0007669"/>
    <property type="project" value="InterPro"/>
</dbReference>
<feature type="compositionally biased region" description="Low complexity" evidence="1">
    <location>
        <begin position="97"/>
        <end position="120"/>
    </location>
</feature>
<protein>
    <recommendedName>
        <fullName evidence="3">Nodulin-related protein 1</fullName>
    </recommendedName>
</protein>
<evidence type="ECO:0000256" key="1">
    <source>
        <dbReference type="SAM" id="MobiDB-lite"/>
    </source>
</evidence>
<organism evidence="2">
    <name type="scientific">Anthurium amnicola</name>
    <dbReference type="NCBI Taxonomy" id="1678845"/>
    <lineage>
        <taxon>Eukaryota</taxon>
        <taxon>Viridiplantae</taxon>
        <taxon>Streptophyta</taxon>
        <taxon>Embryophyta</taxon>
        <taxon>Tracheophyta</taxon>
        <taxon>Spermatophyta</taxon>
        <taxon>Magnoliopsida</taxon>
        <taxon>Liliopsida</taxon>
        <taxon>Araceae</taxon>
        <taxon>Pothoideae</taxon>
        <taxon>Potheae</taxon>
        <taxon>Anthurium</taxon>
    </lineage>
</organism>
<dbReference type="InterPro" id="IPR040294">
    <property type="entry name" value="Nodulin-rel_1/2"/>
</dbReference>
<dbReference type="PANTHER" id="PTHR35098:SF1">
    <property type="entry name" value="NODULIN-RELATED PROTEIN 2"/>
    <property type="match status" value="1"/>
</dbReference>
<sequence length="174" mass="17573">FGPPDPPTTPIPMETPTHKTKPESQPSTGDLLSSAKVVADAARASLRHEADRVDKGRVAGAAADILGAASHYGKLEEKSLGKYADKAETYLREYHSSHSTHTAAATSHSSSPHPAPTAAAGEGGGGYGDYVKMAQGLLNAHSGGGGGGAAATSSGHSGGAGDYIKMAEGFLKKH</sequence>
<name>A0A1D1Z6G0_9ARAE</name>
<feature type="region of interest" description="Disordered" evidence="1">
    <location>
        <begin position="1"/>
        <end position="32"/>
    </location>
</feature>
<reference evidence="2" key="1">
    <citation type="submission" date="2015-07" db="EMBL/GenBank/DDBJ databases">
        <title>Transcriptome Assembly of Anthurium amnicola.</title>
        <authorList>
            <person name="Suzuki J."/>
        </authorList>
    </citation>
    <scope>NUCLEOTIDE SEQUENCE</scope>
</reference>
<evidence type="ECO:0000313" key="2">
    <source>
        <dbReference type="EMBL" id="JAT62454.1"/>
    </source>
</evidence>
<evidence type="ECO:0008006" key="3">
    <source>
        <dbReference type="Google" id="ProtNLM"/>
    </source>
</evidence>
<proteinExistence type="predicted"/>
<dbReference type="PANTHER" id="PTHR35098">
    <property type="entry name" value="EXPRESSED PROTEIN"/>
    <property type="match status" value="1"/>
</dbReference>
<gene>
    <name evidence="2" type="ORF">g.63980</name>
</gene>
<dbReference type="EMBL" id="GDJX01005482">
    <property type="protein sequence ID" value="JAT62454.1"/>
    <property type="molecule type" value="Transcribed_RNA"/>
</dbReference>
<accession>A0A1D1Z6G0</accession>
<feature type="region of interest" description="Disordered" evidence="1">
    <location>
        <begin position="94"/>
        <end position="122"/>
    </location>
</feature>
<dbReference type="GO" id="GO:0010115">
    <property type="term" value="P:regulation of abscisic acid biosynthetic process"/>
    <property type="evidence" value="ECO:0007669"/>
    <property type="project" value="InterPro"/>
</dbReference>
<feature type="non-terminal residue" evidence="2">
    <location>
        <position position="1"/>
    </location>
</feature>
<dbReference type="AlphaFoldDB" id="A0A1D1Z6G0"/>